<dbReference type="SUPFAM" id="SSF46785">
    <property type="entry name" value="Winged helix' DNA-binding domain"/>
    <property type="match status" value="1"/>
</dbReference>
<sequence>MVDVRDKLKISYESLEREQKEIFLDIAFLFIGMDVRLVIPMWKDAKYSPEVGIEILQLKSLIKIGEDNTIWMHDQLRDLGRSTVEQEDKEPGWRSRLWHGEDAFNVLVQQQVWHFRSFPSLESLILESCGELVWVDPSIVLLKNLILLNLRGCRSLEKLPEQLGSMESLVELLIDDTWVKELPILRGMKKLEVLSADSCTNLHEIPASVGSLVNLRILSLSHSGLKELPNSIGQLTSLVELILTGTDIRRLPDFIGDLHDLEVFMIDDTYVSGLPGNLGNLKKLKVLDALGQQNTK</sequence>
<keyword evidence="1" id="KW-0677">Repeat</keyword>
<dbReference type="Pfam" id="PF23598">
    <property type="entry name" value="LRR_14"/>
    <property type="match status" value="1"/>
</dbReference>
<dbReference type="GeneID" id="116197633"/>
<feature type="domain" description="Disease resistance R13L4/SHOC-2-like LRR" evidence="3">
    <location>
        <begin position="189"/>
        <end position="292"/>
    </location>
</feature>
<dbReference type="InterPro" id="IPR032675">
    <property type="entry name" value="LRR_dom_sf"/>
</dbReference>
<dbReference type="InterPro" id="IPR036390">
    <property type="entry name" value="WH_DNA-bd_sf"/>
</dbReference>
<reference evidence="5" key="2">
    <citation type="submission" date="2025-08" db="UniProtKB">
        <authorList>
            <consortium name="RefSeq"/>
        </authorList>
    </citation>
    <scope>IDENTIFICATION</scope>
    <source>
        <tissue evidence="5">Leaf</tissue>
    </source>
</reference>
<proteinExistence type="predicted"/>
<dbReference type="Proteomes" id="UP000515151">
    <property type="component" value="Chromosome 2"/>
</dbReference>
<keyword evidence="4" id="KW-1185">Reference proteome</keyword>
<organism evidence="4 5">
    <name type="scientific">Punica granatum</name>
    <name type="common">Pomegranate</name>
    <dbReference type="NCBI Taxonomy" id="22663"/>
    <lineage>
        <taxon>Eukaryota</taxon>
        <taxon>Viridiplantae</taxon>
        <taxon>Streptophyta</taxon>
        <taxon>Embryophyta</taxon>
        <taxon>Tracheophyta</taxon>
        <taxon>Spermatophyta</taxon>
        <taxon>Magnoliopsida</taxon>
        <taxon>eudicotyledons</taxon>
        <taxon>Gunneridae</taxon>
        <taxon>Pentapetalae</taxon>
        <taxon>rosids</taxon>
        <taxon>malvids</taxon>
        <taxon>Myrtales</taxon>
        <taxon>Lythraceae</taxon>
        <taxon>Punica</taxon>
    </lineage>
</organism>
<evidence type="ECO:0000256" key="1">
    <source>
        <dbReference type="ARBA" id="ARBA00022737"/>
    </source>
</evidence>
<dbReference type="InterPro" id="IPR058192">
    <property type="entry name" value="WHD_ROQ1-like"/>
</dbReference>
<dbReference type="Gene3D" id="3.80.10.10">
    <property type="entry name" value="Ribonuclease Inhibitor"/>
    <property type="match status" value="2"/>
</dbReference>
<dbReference type="SUPFAM" id="SSF52058">
    <property type="entry name" value="L domain-like"/>
    <property type="match status" value="1"/>
</dbReference>
<name>A0A6P8CK23_PUNGR</name>
<evidence type="ECO:0000313" key="5">
    <source>
        <dbReference type="RefSeq" id="XP_031383675.1"/>
    </source>
</evidence>
<reference evidence="4" key="1">
    <citation type="journal article" date="2020" name="Plant Biotechnol. J.">
        <title>The pomegranate (Punica granatum L.) draft genome dissects genetic divergence between soft- and hard-seeded cultivars.</title>
        <authorList>
            <person name="Luo X."/>
            <person name="Li H."/>
            <person name="Wu Z."/>
            <person name="Yao W."/>
            <person name="Zhao P."/>
            <person name="Cao D."/>
            <person name="Yu H."/>
            <person name="Li K."/>
            <person name="Poudel K."/>
            <person name="Zhao D."/>
            <person name="Zhang F."/>
            <person name="Xia X."/>
            <person name="Chen L."/>
            <person name="Wang Q."/>
            <person name="Jing D."/>
            <person name="Cao S."/>
        </authorList>
    </citation>
    <scope>NUCLEOTIDE SEQUENCE [LARGE SCALE GENOMIC DNA]</scope>
    <source>
        <strain evidence="4">cv. Tunisia</strain>
    </source>
</reference>
<gene>
    <name evidence="5" type="primary">LOC116197633</name>
</gene>
<accession>A0A6P8CK23</accession>
<evidence type="ECO:0000313" key="4">
    <source>
        <dbReference type="Proteomes" id="UP000515151"/>
    </source>
</evidence>
<evidence type="ECO:0000259" key="2">
    <source>
        <dbReference type="Pfam" id="PF23282"/>
    </source>
</evidence>
<dbReference type="PANTHER" id="PTHR47186:SF18">
    <property type="entry name" value="RX N-TERMINAL DOMAIN-CONTAINING PROTEIN"/>
    <property type="match status" value="1"/>
</dbReference>
<evidence type="ECO:0000259" key="3">
    <source>
        <dbReference type="Pfam" id="PF23598"/>
    </source>
</evidence>
<dbReference type="AlphaFoldDB" id="A0A6P8CK23"/>
<dbReference type="OrthoDB" id="1357022at2759"/>
<dbReference type="Pfam" id="PF23282">
    <property type="entry name" value="WHD_ROQ1"/>
    <property type="match status" value="1"/>
</dbReference>
<feature type="domain" description="Disease resistance protein Roq1-like winged-helix" evidence="2">
    <location>
        <begin position="17"/>
        <end position="85"/>
    </location>
</feature>
<protein>
    <submittedName>
        <fullName evidence="5">TMV resistance protein N-like</fullName>
    </submittedName>
</protein>
<dbReference type="RefSeq" id="XP_031383675.1">
    <property type="nucleotide sequence ID" value="XM_031527815.1"/>
</dbReference>
<dbReference type="PANTHER" id="PTHR47186">
    <property type="entry name" value="LEUCINE-RICH REPEAT-CONTAINING PROTEIN 57"/>
    <property type="match status" value="1"/>
</dbReference>
<dbReference type="InterPro" id="IPR055414">
    <property type="entry name" value="LRR_R13L4/SHOC2-like"/>
</dbReference>